<protein>
    <submittedName>
        <fullName evidence="1">Uncharacterized protein</fullName>
    </submittedName>
</protein>
<dbReference type="EMBL" id="LCWV01000012">
    <property type="protein sequence ID" value="PWI69542.1"/>
    <property type="molecule type" value="Genomic_DNA"/>
</dbReference>
<comment type="caution">
    <text evidence="1">The sequence shown here is derived from an EMBL/GenBank/DDBJ whole genome shotgun (WGS) entry which is preliminary data.</text>
</comment>
<evidence type="ECO:0000313" key="2">
    <source>
        <dbReference type="Proteomes" id="UP000245956"/>
    </source>
</evidence>
<gene>
    <name evidence="1" type="ORF">PCL_01189</name>
</gene>
<organism evidence="1 2">
    <name type="scientific">Purpureocillium lilacinum</name>
    <name type="common">Paecilomyces lilacinus</name>
    <dbReference type="NCBI Taxonomy" id="33203"/>
    <lineage>
        <taxon>Eukaryota</taxon>
        <taxon>Fungi</taxon>
        <taxon>Dikarya</taxon>
        <taxon>Ascomycota</taxon>
        <taxon>Pezizomycotina</taxon>
        <taxon>Sordariomycetes</taxon>
        <taxon>Hypocreomycetidae</taxon>
        <taxon>Hypocreales</taxon>
        <taxon>Ophiocordycipitaceae</taxon>
        <taxon>Purpureocillium</taxon>
    </lineage>
</organism>
<reference evidence="1 2" key="1">
    <citation type="journal article" date="2016" name="Front. Microbiol.">
        <title>Genome and transcriptome sequences reveal the specific parasitism of the nematophagous Purpureocillium lilacinum 36-1.</title>
        <authorList>
            <person name="Xie J."/>
            <person name="Li S."/>
            <person name="Mo C."/>
            <person name="Xiao X."/>
            <person name="Peng D."/>
            <person name="Wang G."/>
            <person name="Xiao Y."/>
        </authorList>
    </citation>
    <scope>NUCLEOTIDE SEQUENCE [LARGE SCALE GENOMIC DNA]</scope>
    <source>
        <strain evidence="1 2">36-1</strain>
    </source>
</reference>
<dbReference type="Proteomes" id="UP000245956">
    <property type="component" value="Unassembled WGS sequence"/>
</dbReference>
<proteinExistence type="predicted"/>
<dbReference type="AlphaFoldDB" id="A0A2U3E4W2"/>
<evidence type="ECO:0000313" key="1">
    <source>
        <dbReference type="EMBL" id="PWI69542.1"/>
    </source>
</evidence>
<accession>A0A2U3E4W2</accession>
<sequence length="282" mass="30080">MDDPGKAGALGTQAAAAKPALEALELPAPGPVEFIVASGAQAPAMRRHGSAAALWLRADGCVQVLYLPTHAIERANVAKYPSRRQLSQSLSCLWLDGLDARGGRQTDTRRQRTVKIDAARHQEKANTGQWPVHSGRGMGGWNAGWKTCGSTQHEADAKERNPRPIHGCPSAPARRGRCVSNMSQQPLQPGLGPKIACLINQSRVDNRGAPADRSPASPIRAKQVVVAWRHHPPRIIISCQAGTAVSSFIACSVPSIGIAVDQAGRSPMQGCDSYITMHLRVL</sequence>
<name>A0A2U3E4W2_PURLI</name>